<dbReference type="EMBL" id="DVKT01000032">
    <property type="protein sequence ID" value="HIT39180.1"/>
    <property type="molecule type" value="Genomic_DNA"/>
</dbReference>
<comment type="caution">
    <text evidence="1">The sequence shown here is derived from an EMBL/GenBank/DDBJ whole genome shotgun (WGS) entry which is preliminary data.</text>
</comment>
<reference evidence="1" key="1">
    <citation type="submission" date="2020-10" db="EMBL/GenBank/DDBJ databases">
        <authorList>
            <person name="Gilroy R."/>
        </authorList>
    </citation>
    <scope>NUCLEOTIDE SEQUENCE</scope>
    <source>
        <strain evidence="1">21143</strain>
    </source>
</reference>
<organism evidence="1 2">
    <name type="scientific">Candidatus Caccoplasma intestinavium</name>
    <dbReference type="NCBI Taxonomy" id="2840716"/>
    <lineage>
        <taxon>Bacteria</taxon>
        <taxon>Pseudomonadati</taxon>
        <taxon>Bacteroidota</taxon>
        <taxon>Bacteroidia</taxon>
        <taxon>Bacteroidales</taxon>
        <taxon>Bacteroidaceae</taxon>
        <taxon>Bacteroidaceae incertae sedis</taxon>
        <taxon>Candidatus Caccoplasma</taxon>
    </lineage>
</organism>
<name>A0A9D1GDU7_9BACT</name>
<protein>
    <submittedName>
        <fullName evidence="1">Uncharacterized protein</fullName>
    </submittedName>
</protein>
<dbReference type="Proteomes" id="UP000886722">
    <property type="component" value="Unassembled WGS sequence"/>
</dbReference>
<gene>
    <name evidence="1" type="ORF">IAD06_03965</name>
</gene>
<sequence length="145" mass="16570">MIVPIYAPYFASGENHTVEYAEIKRPFDAFMTVWVKRIDGTICKNEYSLTCRKTVKDFEEYTPDAVISSEWIFKALDLQADIALFLQINSRGRLCLCADASKVKLIELKTIEPAVVVTVDNMRVEPMSFIKITQDNNRSLNPTKL</sequence>
<evidence type="ECO:0000313" key="1">
    <source>
        <dbReference type="EMBL" id="HIT39180.1"/>
    </source>
</evidence>
<reference evidence="1" key="2">
    <citation type="journal article" date="2021" name="PeerJ">
        <title>Extensive microbial diversity within the chicken gut microbiome revealed by metagenomics and culture.</title>
        <authorList>
            <person name="Gilroy R."/>
            <person name="Ravi A."/>
            <person name="Getino M."/>
            <person name="Pursley I."/>
            <person name="Horton D.L."/>
            <person name="Alikhan N.F."/>
            <person name="Baker D."/>
            <person name="Gharbi K."/>
            <person name="Hall N."/>
            <person name="Watson M."/>
            <person name="Adriaenssens E.M."/>
            <person name="Foster-Nyarko E."/>
            <person name="Jarju S."/>
            <person name="Secka A."/>
            <person name="Antonio M."/>
            <person name="Oren A."/>
            <person name="Chaudhuri R.R."/>
            <person name="La Ragione R."/>
            <person name="Hildebrand F."/>
            <person name="Pallen M.J."/>
        </authorList>
    </citation>
    <scope>NUCLEOTIDE SEQUENCE</scope>
    <source>
        <strain evidence="1">21143</strain>
    </source>
</reference>
<evidence type="ECO:0000313" key="2">
    <source>
        <dbReference type="Proteomes" id="UP000886722"/>
    </source>
</evidence>
<proteinExistence type="predicted"/>
<dbReference type="AlphaFoldDB" id="A0A9D1GDU7"/>
<accession>A0A9D1GDU7</accession>